<proteinExistence type="predicted"/>
<dbReference type="Pfam" id="PF12937">
    <property type="entry name" value="F-box-like"/>
    <property type="match status" value="1"/>
</dbReference>
<comment type="caution">
    <text evidence="3">The sequence shown here is derived from an EMBL/GenBank/DDBJ whole genome shotgun (WGS) entry which is preliminary data.</text>
</comment>
<dbReference type="PROSITE" id="PS50181">
    <property type="entry name" value="FBOX"/>
    <property type="match status" value="1"/>
</dbReference>
<reference evidence="3 4" key="1">
    <citation type="submission" date="2017-04" db="EMBL/GenBank/DDBJ databases">
        <title>Draft genome sequence of Tuber borchii Vittad., a whitish edible truffle.</title>
        <authorList>
            <consortium name="DOE Joint Genome Institute"/>
            <person name="Murat C."/>
            <person name="Kuo A."/>
            <person name="Barry K.W."/>
            <person name="Clum A."/>
            <person name="Dockter R.B."/>
            <person name="Fauchery L."/>
            <person name="Iotti M."/>
            <person name="Kohler A."/>
            <person name="Labutti K."/>
            <person name="Lindquist E.A."/>
            <person name="Lipzen A."/>
            <person name="Ohm R.A."/>
            <person name="Wang M."/>
            <person name="Grigoriev I.V."/>
            <person name="Zambonelli A."/>
            <person name="Martin F.M."/>
        </authorList>
    </citation>
    <scope>NUCLEOTIDE SEQUENCE [LARGE SCALE GENOMIC DNA]</scope>
    <source>
        <strain evidence="3 4">Tbo3840</strain>
    </source>
</reference>
<feature type="region of interest" description="Disordered" evidence="1">
    <location>
        <begin position="169"/>
        <end position="203"/>
    </location>
</feature>
<organism evidence="3 4">
    <name type="scientific">Tuber borchii</name>
    <name type="common">White truffle</name>
    <dbReference type="NCBI Taxonomy" id="42251"/>
    <lineage>
        <taxon>Eukaryota</taxon>
        <taxon>Fungi</taxon>
        <taxon>Dikarya</taxon>
        <taxon>Ascomycota</taxon>
        <taxon>Pezizomycotina</taxon>
        <taxon>Pezizomycetes</taxon>
        <taxon>Pezizales</taxon>
        <taxon>Tuberaceae</taxon>
        <taxon>Tuber</taxon>
    </lineage>
</organism>
<gene>
    <name evidence="3" type="ORF">B9Z19DRAFT_1104530</name>
</gene>
<dbReference type="STRING" id="42251.A0A2T7A9D7"/>
<feature type="region of interest" description="Disordered" evidence="1">
    <location>
        <begin position="42"/>
        <end position="62"/>
    </location>
</feature>
<sequence>MNDSAAHLRVCYWYKFRARGLPRSSGRRSMLGLLRLGGNFRDRKKPQAKKEKGKRKQALKPNGGRQGGLVIIFGLVGQQSSSALGHLLSQLTVCGYDGYFRGLNSVGSTLNLWDICPRVPYADGGRKLLSPGLIRGVVAAAIAVVVPPTSQCPTRSIYLYTDPRSLSAEAGRPVKKHQPNPPISNARLLTSPEPAGPAAPQSTQRAISSLITPYLTLKPVKRTSKKSTHPHRLSSSASSIRSITSSILSRKRKYYYEHPKLSTLPSEILDEIFQHLDQGTLLALTKVSRRMFDEAAHTLYSSPSFASTYRFAQFVSVVSQNRFLARMVRMLDLSNLGSCVDPDVPLAGWREWKFRSSQLFTIHRDDRGSKRSGQRKSKPAVLKTSTHPLPSPLLKQYSTSRDVPVGGIIHVLRACSYLHELNLSNVQLAPDYSVRWTKTSTYKPVAFTGLLFVSDVPKSFTWKEDDTKPLHASVDLVEAILSLKCLQGLKIKGGLWVSRDVARRIVEKSEKLGKVDFRECGMYKDSCWAVEGQKDKIKKVIEEELQAELRKRQSTASP</sequence>
<evidence type="ECO:0000313" key="4">
    <source>
        <dbReference type="Proteomes" id="UP000244722"/>
    </source>
</evidence>
<name>A0A2T7A9D7_TUBBO</name>
<dbReference type="Proteomes" id="UP000244722">
    <property type="component" value="Unassembled WGS sequence"/>
</dbReference>
<evidence type="ECO:0000256" key="1">
    <source>
        <dbReference type="SAM" id="MobiDB-lite"/>
    </source>
</evidence>
<protein>
    <recommendedName>
        <fullName evidence="2">F-box domain-containing protein</fullName>
    </recommendedName>
</protein>
<evidence type="ECO:0000313" key="3">
    <source>
        <dbReference type="EMBL" id="PUU84340.1"/>
    </source>
</evidence>
<feature type="compositionally biased region" description="Basic residues" evidence="1">
    <location>
        <begin position="42"/>
        <end position="58"/>
    </location>
</feature>
<dbReference type="InterPro" id="IPR036047">
    <property type="entry name" value="F-box-like_dom_sf"/>
</dbReference>
<dbReference type="OrthoDB" id="5351126at2759"/>
<evidence type="ECO:0000259" key="2">
    <source>
        <dbReference type="PROSITE" id="PS50181"/>
    </source>
</evidence>
<dbReference type="AlphaFoldDB" id="A0A2T7A9D7"/>
<feature type="region of interest" description="Disordered" evidence="1">
    <location>
        <begin position="365"/>
        <end position="389"/>
    </location>
</feature>
<dbReference type="InterPro" id="IPR001810">
    <property type="entry name" value="F-box_dom"/>
</dbReference>
<dbReference type="SUPFAM" id="SSF81383">
    <property type="entry name" value="F-box domain"/>
    <property type="match status" value="1"/>
</dbReference>
<feature type="domain" description="F-box" evidence="2">
    <location>
        <begin position="258"/>
        <end position="303"/>
    </location>
</feature>
<keyword evidence="4" id="KW-1185">Reference proteome</keyword>
<accession>A0A2T7A9D7</accession>
<dbReference type="EMBL" id="NESQ01000001">
    <property type="protein sequence ID" value="PUU84340.1"/>
    <property type="molecule type" value="Genomic_DNA"/>
</dbReference>